<dbReference type="PROSITE" id="PS50887">
    <property type="entry name" value="GGDEF"/>
    <property type="match status" value="1"/>
</dbReference>
<dbReference type="Gene3D" id="3.30.70.270">
    <property type="match status" value="1"/>
</dbReference>
<dbReference type="GO" id="GO:0006355">
    <property type="term" value="P:regulation of DNA-templated transcription"/>
    <property type="evidence" value="ECO:0007669"/>
    <property type="project" value="InterPro"/>
</dbReference>
<accession>A0A3S9HGK4</accession>
<proteinExistence type="predicted"/>
<reference evidence="4 5" key="1">
    <citation type="journal article" date="2011" name="Int. J. Syst. Evol. Microbiol.">
        <title>Description of Undibacterium oligocarboniphilum sp. nov., isolated from purified water, and Undibacterium pigrum strain CCUG 49012 as the type strain of Undibacterium parvum sp. nov., and emended descriptions of the genus Undibacterium and the species Undibacterium pigrum.</title>
        <authorList>
            <person name="Eder W."/>
            <person name="Wanner G."/>
            <person name="Ludwig W."/>
            <person name="Busse H.J."/>
            <person name="Ziemke-Kageler F."/>
            <person name="Lang E."/>
        </authorList>
    </citation>
    <scope>NUCLEOTIDE SEQUENCE [LARGE SCALE GENOMIC DNA]</scope>
    <source>
        <strain evidence="4 5">DSM 23061</strain>
    </source>
</reference>
<evidence type="ECO:0000313" key="4">
    <source>
        <dbReference type="EMBL" id="AZP11245.1"/>
    </source>
</evidence>
<dbReference type="Pfam" id="PF00990">
    <property type="entry name" value="GGDEF"/>
    <property type="match status" value="1"/>
</dbReference>
<dbReference type="SUPFAM" id="SSF55073">
    <property type="entry name" value="Nucleotide cyclase"/>
    <property type="match status" value="1"/>
</dbReference>
<dbReference type="InterPro" id="IPR035965">
    <property type="entry name" value="PAS-like_dom_sf"/>
</dbReference>
<dbReference type="PANTHER" id="PTHR46663">
    <property type="entry name" value="DIGUANYLATE CYCLASE DGCT-RELATED"/>
    <property type="match status" value="1"/>
</dbReference>
<feature type="domain" description="GGDEF" evidence="3">
    <location>
        <begin position="282"/>
        <end position="415"/>
    </location>
</feature>
<name>A0A3S9HGK4_9BURK</name>
<evidence type="ECO:0000259" key="2">
    <source>
        <dbReference type="PROSITE" id="PS50113"/>
    </source>
</evidence>
<dbReference type="CDD" id="cd01949">
    <property type="entry name" value="GGDEF"/>
    <property type="match status" value="1"/>
</dbReference>
<feature type="domain" description="PAC" evidence="2">
    <location>
        <begin position="198"/>
        <end position="250"/>
    </location>
</feature>
<keyword evidence="5" id="KW-1185">Reference proteome</keyword>
<dbReference type="InterPro" id="IPR029787">
    <property type="entry name" value="Nucleotide_cyclase"/>
</dbReference>
<dbReference type="PROSITE" id="PS50113">
    <property type="entry name" value="PAC"/>
    <property type="match status" value="1"/>
</dbReference>
<dbReference type="InterPro" id="IPR052163">
    <property type="entry name" value="DGC-Regulatory_Protein"/>
</dbReference>
<gene>
    <name evidence="4" type="ORF">EJN92_04035</name>
</gene>
<dbReference type="RefSeq" id="WP_126126633.1">
    <property type="nucleotide sequence ID" value="NZ_CP034464.1"/>
</dbReference>
<organism evidence="4 5">
    <name type="scientific">Undibacterium parvum</name>
    <dbReference type="NCBI Taxonomy" id="401471"/>
    <lineage>
        <taxon>Bacteria</taxon>
        <taxon>Pseudomonadati</taxon>
        <taxon>Pseudomonadota</taxon>
        <taxon>Betaproteobacteria</taxon>
        <taxon>Burkholderiales</taxon>
        <taxon>Oxalobacteraceae</taxon>
        <taxon>Undibacterium</taxon>
    </lineage>
</organism>
<dbReference type="Pfam" id="PF00989">
    <property type="entry name" value="PAS"/>
    <property type="match status" value="1"/>
</dbReference>
<dbReference type="Gene3D" id="3.30.450.20">
    <property type="entry name" value="PAS domain"/>
    <property type="match status" value="2"/>
</dbReference>
<dbReference type="GO" id="GO:0003824">
    <property type="term" value="F:catalytic activity"/>
    <property type="evidence" value="ECO:0007669"/>
    <property type="project" value="UniProtKB-ARBA"/>
</dbReference>
<dbReference type="InterPro" id="IPR000700">
    <property type="entry name" value="PAS-assoc_C"/>
</dbReference>
<evidence type="ECO:0000259" key="3">
    <source>
        <dbReference type="PROSITE" id="PS50887"/>
    </source>
</evidence>
<dbReference type="InterPro" id="IPR013767">
    <property type="entry name" value="PAS_fold"/>
</dbReference>
<dbReference type="SMART" id="SM00091">
    <property type="entry name" value="PAS"/>
    <property type="match status" value="2"/>
</dbReference>
<evidence type="ECO:0000259" key="1">
    <source>
        <dbReference type="PROSITE" id="PS50112"/>
    </source>
</evidence>
<dbReference type="SMART" id="SM00086">
    <property type="entry name" value="PAC"/>
    <property type="match status" value="2"/>
</dbReference>
<dbReference type="Pfam" id="PF13426">
    <property type="entry name" value="PAS_9"/>
    <property type="match status" value="1"/>
</dbReference>
<evidence type="ECO:0000313" key="5">
    <source>
        <dbReference type="Proteomes" id="UP000275663"/>
    </source>
</evidence>
<dbReference type="CDD" id="cd00130">
    <property type="entry name" value="PAS"/>
    <property type="match status" value="2"/>
</dbReference>
<dbReference type="EMBL" id="CP034464">
    <property type="protein sequence ID" value="AZP11245.1"/>
    <property type="molecule type" value="Genomic_DNA"/>
</dbReference>
<dbReference type="InterPro" id="IPR001610">
    <property type="entry name" value="PAC"/>
</dbReference>
<dbReference type="Proteomes" id="UP000275663">
    <property type="component" value="Chromosome"/>
</dbReference>
<dbReference type="InterPro" id="IPR043128">
    <property type="entry name" value="Rev_trsase/Diguanyl_cyclase"/>
</dbReference>
<feature type="domain" description="PAS" evidence="1">
    <location>
        <begin position="127"/>
        <end position="180"/>
    </location>
</feature>
<dbReference type="NCBIfam" id="TIGR00229">
    <property type="entry name" value="sensory_box"/>
    <property type="match status" value="2"/>
</dbReference>
<dbReference type="FunFam" id="3.30.70.270:FF:000001">
    <property type="entry name" value="Diguanylate cyclase domain protein"/>
    <property type="match status" value="1"/>
</dbReference>
<dbReference type="SUPFAM" id="SSF55785">
    <property type="entry name" value="PYP-like sensor domain (PAS domain)"/>
    <property type="match status" value="2"/>
</dbReference>
<dbReference type="SMART" id="SM00267">
    <property type="entry name" value="GGDEF"/>
    <property type="match status" value="1"/>
</dbReference>
<dbReference type="OrthoDB" id="9813903at2"/>
<dbReference type="PROSITE" id="PS50112">
    <property type="entry name" value="PAS"/>
    <property type="match status" value="1"/>
</dbReference>
<dbReference type="InterPro" id="IPR000014">
    <property type="entry name" value="PAS"/>
</dbReference>
<dbReference type="KEGG" id="upv:EJN92_04035"/>
<protein>
    <submittedName>
        <fullName evidence="4">Diguanylate cyclase</fullName>
    </submittedName>
</protein>
<dbReference type="PANTHER" id="PTHR46663:SF4">
    <property type="entry name" value="DIGUANYLATE CYCLASE DGCT-RELATED"/>
    <property type="match status" value="1"/>
</dbReference>
<dbReference type="InterPro" id="IPR000160">
    <property type="entry name" value="GGDEF_dom"/>
</dbReference>
<sequence length="415" mass="46636">MVSDLFYRSLFDTMPAAASIVVDGVIVLANAACLQILGATQSDQIIGHLVTEFIHPLDLNRSLTRLNKTGSDWANAPSQFRLRDVHGEMKMLLSSSTPIRYQEQDAILVTGMDMTAHAEMAEQLRLSEMNFRRLFENMQDVYYRTDAKGVVQMVGPGVRNVLGYEPAEIAGKTAESYYPQAADRDAMKKAIMEDGKVADFPGQMVRKDGRVIDISITSRAIYDDAGVFAGIEGIYRDVTQRKMMERELQRLATTDPLTNIANRRSFLEQAEHIFKSTQRYHDSITLLMLDLDLFKAINDKYGHLGGDKVLTRFAQTVALELRDSDVFGRLGGEEFCVLLQHASQEEAMTVAERIRTRVQELDFEDPDGALFKLTVSIGVTTNFEGDERLAKLLERADKALYTAKHSGRNKVVWFS</sequence>
<dbReference type="NCBIfam" id="TIGR00254">
    <property type="entry name" value="GGDEF"/>
    <property type="match status" value="1"/>
</dbReference>
<dbReference type="AlphaFoldDB" id="A0A3S9HGK4"/>